<name>K2MYV0_9HYPH</name>
<comment type="caution">
    <text evidence="1">The sequence shown here is derived from an EMBL/GenBank/DDBJ whole genome shotgun (WGS) entry which is preliminary data.</text>
</comment>
<evidence type="ECO:0000313" key="1">
    <source>
        <dbReference type="EMBL" id="EKF17128.1"/>
    </source>
</evidence>
<accession>K2MYV0</accession>
<keyword evidence="2" id="KW-1185">Reference proteome</keyword>
<dbReference type="RefSeq" id="WP_008598980.1">
    <property type="nucleotide sequence ID" value="NZ_AMRM01000029.1"/>
</dbReference>
<dbReference type="eggNOG" id="ENOG5032ARG">
    <property type="taxonomic scope" value="Bacteria"/>
</dbReference>
<organism evidence="1 2">
    <name type="scientific">Nitratireductor pacificus pht-3B</name>
    <dbReference type="NCBI Taxonomy" id="391937"/>
    <lineage>
        <taxon>Bacteria</taxon>
        <taxon>Pseudomonadati</taxon>
        <taxon>Pseudomonadota</taxon>
        <taxon>Alphaproteobacteria</taxon>
        <taxon>Hyphomicrobiales</taxon>
        <taxon>Phyllobacteriaceae</taxon>
        <taxon>Nitratireductor</taxon>
    </lineage>
</organism>
<evidence type="ECO:0008006" key="3">
    <source>
        <dbReference type="Google" id="ProtNLM"/>
    </source>
</evidence>
<proteinExistence type="predicted"/>
<dbReference type="OrthoDB" id="8030936at2"/>
<dbReference type="EMBL" id="AMRM01000029">
    <property type="protein sequence ID" value="EKF17128.1"/>
    <property type="molecule type" value="Genomic_DNA"/>
</dbReference>
<gene>
    <name evidence="1" type="ORF">NA2_19548</name>
</gene>
<dbReference type="STRING" id="391937.NA2_19548"/>
<reference evidence="1 2" key="1">
    <citation type="journal article" date="2012" name="J. Bacteriol.">
        <title>Genome Sequence of Nitratireductor pacificus Type Strain pht-3B.</title>
        <authorList>
            <person name="Lai Q."/>
            <person name="Li G."/>
            <person name="Shao Z."/>
        </authorList>
    </citation>
    <scope>NUCLEOTIDE SEQUENCE [LARGE SCALE GENOMIC DNA]</scope>
    <source>
        <strain evidence="2">pht-3B</strain>
    </source>
</reference>
<dbReference type="AlphaFoldDB" id="K2MYV0"/>
<sequence length="129" mass="14508">MDRQRRQRLEKLVLVMQRLKNFHEAQHAGHLASAAAANSEAGEIAARLDAGDAMAALFTDLYHRRAANALQRGRESTKRAEAEARNVMAADARSNALARAWREVADLEERSQADKERLEFIERRTEPGT</sequence>
<dbReference type="PATRIC" id="fig|391937.3.peg.4011"/>
<protein>
    <recommendedName>
        <fullName evidence="3">Flagellar FliJ protein</fullName>
    </recommendedName>
</protein>
<evidence type="ECO:0000313" key="2">
    <source>
        <dbReference type="Proteomes" id="UP000006786"/>
    </source>
</evidence>
<dbReference type="Proteomes" id="UP000006786">
    <property type="component" value="Unassembled WGS sequence"/>
</dbReference>